<evidence type="ECO:0000313" key="6">
    <source>
        <dbReference type="EMBL" id="SMX39240.1"/>
    </source>
</evidence>
<accession>A0A238K8L9</accession>
<keyword evidence="3" id="KW-0472">Membrane</keyword>
<dbReference type="Gene3D" id="2.40.160.50">
    <property type="entry name" value="membrane protein fhac: a member of the omp85/tpsb transporter family"/>
    <property type="match status" value="1"/>
</dbReference>
<comment type="subcellular location">
    <subcellularLocation>
        <location evidence="1">Membrane</location>
    </subcellularLocation>
</comment>
<sequence>MIQLSSGRLLLAGAMAFQLANSALALETVDFKLLNSSDEDLEASLVSASLSSGLLANDEKTPYDVVAAAQSDYSRLVEALYAQGYYSAVVRITLDGKEAAKVDPFNLPAQVNEIKISVDPGELFEFGTAQVGPLAPGTTKPEEFETGQSALATVVRGAARKAVNDWRSAGYAKAQVIDQSITAEHANSRLNVTIAIDPGPKLTFGDVTVTGESKTKPARVRQIAGIPRGEVYDPDAVKKGADRLRRTGTFKSVQVTEAETPDPDGSLDLGIAVIDRKPRRIGGGAELSTDEGVTLTGYWLHRNLFGGAERFSIDGKVTQLGTEKQNMDYSLIFRFEKPAVYGADTLFFSQLSFELEDEPDYIDHMVELTFGASREFSPYLTGELGVGVSYHEITDIYDGTRETRELFLYSLPAKLIYDRRDNTLDTQNGFFISAELTPFYEQYQSQTGGLFEMDARAFSSFGAEDSTVLAGRLQLGSLVGPDAVDAPPGYLFYSGGGGTVRGQPYESLGANQDGRSLGGKALAVLSGEVRYSITDTIGVVGFADAGFVGADSFDEGEWHAGAGLGMRYKTPIGPIRVDAAFPVSGETSKKMQLYIGIGQAF</sequence>
<dbReference type="PANTHER" id="PTHR12815:SF42">
    <property type="entry name" value="BACTERIAL SURFACE ANTIGEN (D15) DOMAIN-CONTAINING PROTEIN"/>
    <property type="match status" value="1"/>
</dbReference>
<dbReference type="InterPro" id="IPR000184">
    <property type="entry name" value="Bac_surfAg_D15"/>
</dbReference>
<dbReference type="Pfam" id="PF01103">
    <property type="entry name" value="Omp85"/>
    <property type="match status" value="1"/>
</dbReference>
<evidence type="ECO:0000259" key="5">
    <source>
        <dbReference type="PROSITE" id="PS51779"/>
    </source>
</evidence>
<evidence type="ECO:0000256" key="2">
    <source>
        <dbReference type="ARBA" id="ARBA00022452"/>
    </source>
</evidence>
<dbReference type="AlphaFoldDB" id="A0A238K8L9"/>
<dbReference type="InterPro" id="IPR039910">
    <property type="entry name" value="D15-like"/>
</dbReference>
<feature type="domain" description="POTRA" evidence="5">
    <location>
        <begin position="202"/>
        <end position="276"/>
    </location>
</feature>
<feature type="signal peptide" evidence="4">
    <location>
        <begin position="1"/>
        <end position="25"/>
    </location>
</feature>
<dbReference type="GO" id="GO:0019867">
    <property type="term" value="C:outer membrane"/>
    <property type="evidence" value="ECO:0007669"/>
    <property type="project" value="InterPro"/>
</dbReference>
<dbReference type="RefSeq" id="WP_097804172.1">
    <property type="nucleotide sequence ID" value="NZ_FXYH01000005.1"/>
</dbReference>
<name>A0A238K8L9_9RHOB</name>
<protein>
    <submittedName>
        <fullName evidence="6">Translocation and assembly module TamA</fullName>
    </submittedName>
</protein>
<dbReference type="PANTHER" id="PTHR12815">
    <property type="entry name" value="SORTING AND ASSEMBLY MACHINERY SAMM50 PROTEIN FAMILY MEMBER"/>
    <property type="match status" value="1"/>
</dbReference>
<dbReference type="Gene3D" id="3.10.20.310">
    <property type="entry name" value="membrane protein fhac"/>
    <property type="match status" value="1"/>
</dbReference>
<keyword evidence="2" id="KW-1134">Transmembrane beta strand</keyword>
<dbReference type="Proteomes" id="UP000220836">
    <property type="component" value="Unassembled WGS sequence"/>
</dbReference>
<dbReference type="PROSITE" id="PS51779">
    <property type="entry name" value="POTRA"/>
    <property type="match status" value="1"/>
</dbReference>
<keyword evidence="4" id="KW-0732">Signal</keyword>
<evidence type="ECO:0000256" key="3">
    <source>
        <dbReference type="ARBA" id="ARBA00023136"/>
    </source>
</evidence>
<dbReference type="OrthoDB" id="9769707at2"/>
<dbReference type="InterPro" id="IPR010827">
    <property type="entry name" value="BamA/TamA_POTRA"/>
</dbReference>
<evidence type="ECO:0000256" key="4">
    <source>
        <dbReference type="SAM" id="SignalP"/>
    </source>
</evidence>
<proteinExistence type="predicted"/>
<evidence type="ECO:0000313" key="7">
    <source>
        <dbReference type="Proteomes" id="UP000220836"/>
    </source>
</evidence>
<keyword evidence="2" id="KW-0812">Transmembrane</keyword>
<evidence type="ECO:0000256" key="1">
    <source>
        <dbReference type="ARBA" id="ARBA00004370"/>
    </source>
</evidence>
<gene>
    <name evidence="6" type="primary">tama</name>
    <name evidence="6" type="ORF">PEV8663_01647</name>
</gene>
<keyword evidence="7" id="KW-1185">Reference proteome</keyword>
<dbReference type="InterPro" id="IPR034746">
    <property type="entry name" value="POTRA"/>
</dbReference>
<organism evidence="6 7">
    <name type="scientific">Pelagimonas varians</name>
    <dbReference type="NCBI Taxonomy" id="696760"/>
    <lineage>
        <taxon>Bacteria</taxon>
        <taxon>Pseudomonadati</taxon>
        <taxon>Pseudomonadota</taxon>
        <taxon>Alphaproteobacteria</taxon>
        <taxon>Rhodobacterales</taxon>
        <taxon>Roseobacteraceae</taxon>
        <taxon>Pelagimonas</taxon>
    </lineage>
</organism>
<dbReference type="Pfam" id="PF07244">
    <property type="entry name" value="POTRA"/>
    <property type="match status" value="1"/>
</dbReference>
<feature type="chain" id="PRO_5012150208" evidence="4">
    <location>
        <begin position="26"/>
        <end position="601"/>
    </location>
</feature>
<dbReference type="EMBL" id="FXYH01000005">
    <property type="protein sequence ID" value="SMX39240.1"/>
    <property type="molecule type" value="Genomic_DNA"/>
</dbReference>
<reference evidence="6 7" key="1">
    <citation type="submission" date="2017-05" db="EMBL/GenBank/DDBJ databases">
        <authorList>
            <person name="Song R."/>
            <person name="Chenine A.L."/>
            <person name="Ruprecht R.M."/>
        </authorList>
    </citation>
    <scope>NUCLEOTIDE SEQUENCE [LARGE SCALE GENOMIC DNA]</scope>
    <source>
        <strain evidence="6 7">CECT 8663</strain>
    </source>
</reference>